<evidence type="ECO:0000313" key="1">
    <source>
        <dbReference type="EMBL" id="GME77069.1"/>
    </source>
</evidence>
<gene>
    <name evidence="1" type="ORF">Amon02_000287800</name>
</gene>
<proteinExistence type="predicted"/>
<sequence length="354" mass="41104">MAFATTVCIEAYADDTAKFNSTAEDIVNTVLLVRRFGRFSGLEINFDEFFVFTNNDQVQPFKNVLAVLMSSRTLKVESIDANPVYLGIPLLYDWDSKLEALLNHFQRTLFMGLNITQREMVDLIMKFLPYKMSLARLKKLLYLPIKKGGFGLMDLIQQVQGRRASYIKELLLLSKEANPNTRPVIHDIFSIQLQVLTNSFVRRQEVWWSIEHQINQEFEQVDSTDISFESVNNFVNTLALPGYVSNELLLSIPFYYMLLPKIQVPSYMNDSEFRISPRSPLEDLSKYKFNFSYFIRKKAALERAERIRNERNSVNPNELTVEYLSTRPNAWTESALEEPNDEFVVKLTLDIHST</sequence>
<accession>A0ACB5SYT2</accession>
<comment type="caution">
    <text evidence="1">The sequence shown here is derived from an EMBL/GenBank/DDBJ whole genome shotgun (WGS) entry which is preliminary data.</text>
</comment>
<dbReference type="EMBL" id="BSXS01001727">
    <property type="protein sequence ID" value="GME77069.1"/>
    <property type="molecule type" value="Genomic_DNA"/>
</dbReference>
<evidence type="ECO:0000313" key="2">
    <source>
        <dbReference type="Proteomes" id="UP001165064"/>
    </source>
</evidence>
<dbReference type="Proteomes" id="UP001165064">
    <property type="component" value="Unassembled WGS sequence"/>
</dbReference>
<organism evidence="1 2">
    <name type="scientific">Ambrosiozyma monospora</name>
    <name type="common">Yeast</name>
    <name type="synonym">Endomycopsis monosporus</name>
    <dbReference type="NCBI Taxonomy" id="43982"/>
    <lineage>
        <taxon>Eukaryota</taxon>
        <taxon>Fungi</taxon>
        <taxon>Dikarya</taxon>
        <taxon>Ascomycota</taxon>
        <taxon>Saccharomycotina</taxon>
        <taxon>Pichiomycetes</taxon>
        <taxon>Pichiales</taxon>
        <taxon>Pichiaceae</taxon>
        <taxon>Ambrosiozyma</taxon>
    </lineage>
</organism>
<name>A0ACB5SYT2_AMBMO</name>
<reference evidence="1" key="1">
    <citation type="submission" date="2023-04" db="EMBL/GenBank/DDBJ databases">
        <title>Ambrosiozyma monospora NBRC 10751.</title>
        <authorList>
            <person name="Ichikawa N."/>
            <person name="Sato H."/>
            <person name="Tonouchi N."/>
        </authorList>
    </citation>
    <scope>NUCLEOTIDE SEQUENCE</scope>
    <source>
        <strain evidence="1">NBRC 10751</strain>
    </source>
</reference>
<keyword evidence="2" id="KW-1185">Reference proteome</keyword>
<protein>
    <submittedName>
        <fullName evidence="1">Unnamed protein product</fullName>
    </submittedName>
</protein>